<gene>
    <name evidence="6" type="ORF">A3A35_02815</name>
</gene>
<evidence type="ECO:0000256" key="5">
    <source>
        <dbReference type="SAM" id="Phobius"/>
    </source>
</evidence>
<evidence type="ECO:0000313" key="6">
    <source>
        <dbReference type="EMBL" id="OGG71827.1"/>
    </source>
</evidence>
<dbReference type="InterPro" id="IPR003798">
    <property type="entry name" value="DNA_recombination_RmuC"/>
</dbReference>
<dbReference type="Proteomes" id="UP000179115">
    <property type="component" value="Unassembled WGS sequence"/>
</dbReference>
<dbReference type="GO" id="GO:0006310">
    <property type="term" value="P:DNA recombination"/>
    <property type="evidence" value="ECO:0007669"/>
    <property type="project" value="UniProtKB-KW"/>
</dbReference>
<evidence type="ECO:0000256" key="1">
    <source>
        <dbReference type="ARBA" id="ARBA00003416"/>
    </source>
</evidence>
<evidence type="ECO:0000256" key="4">
    <source>
        <dbReference type="ARBA" id="ARBA00023172"/>
    </source>
</evidence>
<dbReference type="PANTHER" id="PTHR30563">
    <property type="entry name" value="DNA RECOMBINATION PROTEIN RMUC"/>
    <property type="match status" value="1"/>
</dbReference>
<comment type="caution">
    <text evidence="6">The sequence shown here is derived from an EMBL/GenBank/DDBJ whole genome shotgun (WGS) entry which is preliminary data.</text>
</comment>
<dbReference type="EMBL" id="MFLV01000009">
    <property type="protein sequence ID" value="OGG71827.1"/>
    <property type="molecule type" value="Genomic_DNA"/>
</dbReference>
<evidence type="ECO:0000256" key="2">
    <source>
        <dbReference type="ARBA" id="ARBA00009840"/>
    </source>
</evidence>
<dbReference type="PANTHER" id="PTHR30563:SF0">
    <property type="entry name" value="DNA RECOMBINATION PROTEIN RMUC"/>
    <property type="match status" value="1"/>
</dbReference>
<dbReference type="Pfam" id="PF02646">
    <property type="entry name" value="RmuC"/>
    <property type="match status" value="1"/>
</dbReference>
<keyword evidence="5" id="KW-0472">Membrane</keyword>
<accession>A0A1F6EDY9</accession>
<protein>
    <recommendedName>
        <fullName evidence="8">DNA recombination protein RmuC</fullName>
    </recommendedName>
</protein>
<proteinExistence type="inferred from homology"/>
<keyword evidence="3" id="KW-0175">Coiled coil</keyword>
<evidence type="ECO:0008006" key="8">
    <source>
        <dbReference type="Google" id="ProtNLM"/>
    </source>
</evidence>
<organism evidence="6 7">
    <name type="scientific">Candidatus Kaiserbacteria bacterium RIFCSPLOWO2_01_FULL_51_21</name>
    <dbReference type="NCBI Taxonomy" id="1798508"/>
    <lineage>
        <taxon>Bacteria</taxon>
        <taxon>Candidatus Kaiseribacteriota</taxon>
    </lineage>
</organism>
<reference evidence="6 7" key="1">
    <citation type="journal article" date="2016" name="Nat. Commun.">
        <title>Thousands of microbial genomes shed light on interconnected biogeochemical processes in an aquifer system.</title>
        <authorList>
            <person name="Anantharaman K."/>
            <person name="Brown C.T."/>
            <person name="Hug L.A."/>
            <person name="Sharon I."/>
            <person name="Castelle C.J."/>
            <person name="Probst A.J."/>
            <person name="Thomas B.C."/>
            <person name="Singh A."/>
            <person name="Wilkins M.J."/>
            <person name="Karaoz U."/>
            <person name="Brodie E.L."/>
            <person name="Williams K.H."/>
            <person name="Hubbard S.S."/>
            <person name="Banfield J.F."/>
        </authorList>
    </citation>
    <scope>NUCLEOTIDE SEQUENCE [LARGE SCALE GENOMIC DNA]</scope>
</reference>
<keyword evidence="4" id="KW-0233">DNA recombination</keyword>
<comment type="similarity">
    <text evidence="2">Belongs to the RmuC family.</text>
</comment>
<keyword evidence="5" id="KW-1133">Transmembrane helix</keyword>
<feature type="transmembrane region" description="Helical" evidence="5">
    <location>
        <begin position="6"/>
        <end position="25"/>
    </location>
</feature>
<sequence>MSTTVLIGIAVIVLLILNGISLWLWSRRRASGENSQGMLLLQNQVQELAKTLEAKVGESTKVMHDTVRTQLAESHKIVREVTAGLTKLDETNRQVVSFADQLQNLQDILKNPKQRGVLGEYYLETVLKNVLPPGRFQMQYAFPNGEIVDAVIFLDQGRILPIDSKFSLENYNRILETRDATERERLEKLFKQDLKNRIDETAKYIRPTENTMDFAFMFIPSEGVYYDLLINQVGTVKTNTRDLIEYAFQQKKVIIVSPTSFMAYLQTVLQGLRSLQIEESAKEIRKRVEELGRHLGNYDEFMKKLGNAMSTSVNAYNTAYKELGKIDKDVLRITGTAAGMEVAAIEGPERSE</sequence>
<name>A0A1F6EDY9_9BACT</name>
<comment type="function">
    <text evidence="1">Involved in DNA recombination.</text>
</comment>
<keyword evidence="5" id="KW-0812">Transmembrane</keyword>
<evidence type="ECO:0000313" key="7">
    <source>
        <dbReference type="Proteomes" id="UP000179115"/>
    </source>
</evidence>
<dbReference type="AlphaFoldDB" id="A0A1F6EDY9"/>
<evidence type="ECO:0000256" key="3">
    <source>
        <dbReference type="ARBA" id="ARBA00023054"/>
    </source>
</evidence>